<keyword evidence="8 11" id="KW-0249">Electron transport</keyword>
<dbReference type="CDD" id="cd06218">
    <property type="entry name" value="DHOD_e_trans"/>
    <property type="match status" value="1"/>
</dbReference>
<keyword evidence="4 11" id="KW-0001">2Fe-2S</keyword>
<evidence type="ECO:0000256" key="7">
    <source>
        <dbReference type="ARBA" id="ARBA00022975"/>
    </source>
</evidence>
<dbReference type="InterPro" id="IPR017927">
    <property type="entry name" value="FAD-bd_FR_type"/>
</dbReference>
<keyword evidence="16" id="KW-1185">Reference proteome</keyword>
<evidence type="ECO:0000256" key="2">
    <source>
        <dbReference type="ARBA" id="ARBA00022448"/>
    </source>
</evidence>
<evidence type="ECO:0000256" key="9">
    <source>
        <dbReference type="ARBA" id="ARBA00023004"/>
    </source>
</evidence>
<reference evidence="15" key="1">
    <citation type="submission" date="2019-12" db="EMBL/GenBank/DDBJ databases">
        <authorList>
            <person name="zhang j."/>
            <person name="sun C.M."/>
        </authorList>
    </citation>
    <scope>NUCLEOTIDE SEQUENCE</scope>
    <source>
        <strain evidence="15">NS-1</strain>
    </source>
</reference>
<evidence type="ECO:0000256" key="8">
    <source>
        <dbReference type="ARBA" id="ARBA00022982"/>
    </source>
</evidence>
<dbReference type="GO" id="GO:0051537">
    <property type="term" value="F:2 iron, 2 sulfur cluster binding"/>
    <property type="evidence" value="ECO:0007669"/>
    <property type="project" value="UniProtKB-KW"/>
</dbReference>
<dbReference type="Gene3D" id="2.40.30.10">
    <property type="entry name" value="Translation factors"/>
    <property type="match status" value="1"/>
</dbReference>
<dbReference type="GO" id="GO:0016491">
    <property type="term" value="F:oxidoreductase activity"/>
    <property type="evidence" value="ECO:0007669"/>
    <property type="project" value="InterPro"/>
</dbReference>
<dbReference type="PIRSF" id="PIRSF006816">
    <property type="entry name" value="Cyc3_hyd_g"/>
    <property type="match status" value="1"/>
</dbReference>
<accession>A0A8A7KE31</accession>
<feature type="binding site" evidence="11 12">
    <location>
        <begin position="74"/>
        <end position="75"/>
    </location>
    <ligand>
        <name>FAD</name>
        <dbReference type="ChEBI" id="CHEBI:57692"/>
    </ligand>
</feature>
<dbReference type="InterPro" id="IPR012165">
    <property type="entry name" value="Cyt_c3_hydrogenase_gsu"/>
</dbReference>
<organism evidence="15 16">
    <name type="scientific">Iocasia fonsfrigidae</name>
    <dbReference type="NCBI Taxonomy" id="2682810"/>
    <lineage>
        <taxon>Bacteria</taxon>
        <taxon>Bacillati</taxon>
        <taxon>Bacillota</taxon>
        <taxon>Clostridia</taxon>
        <taxon>Halanaerobiales</taxon>
        <taxon>Halanaerobiaceae</taxon>
        <taxon>Iocasia</taxon>
    </lineage>
</organism>
<comment type="cofactor">
    <cofactor evidence="11 12">
        <name>FAD</name>
        <dbReference type="ChEBI" id="CHEBI:57692"/>
    </cofactor>
    <text evidence="11 12">Binds 1 FAD per subunit.</text>
</comment>
<dbReference type="GO" id="GO:0044205">
    <property type="term" value="P:'de novo' UMP biosynthetic process"/>
    <property type="evidence" value="ECO:0007669"/>
    <property type="project" value="UniProtKB-UniRule"/>
</dbReference>
<comment type="cofactor">
    <cofactor evidence="13">
        <name>[2Fe-2S] cluster</name>
        <dbReference type="ChEBI" id="CHEBI:190135"/>
    </cofactor>
    <text evidence="13">Binds 1 [2Fe-2S] cluster per subunit.</text>
</comment>
<dbReference type="Gene3D" id="2.10.240.10">
    <property type="entry name" value="Dihydroorotate dehydrogenase, electron transfer subunit"/>
    <property type="match status" value="1"/>
</dbReference>
<keyword evidence="3 11" id="KW-0285">Flavoprotein</keyword>
<feature type="binding site" evidence="11 13">
    <location>
        <position position="226"/>
    </location>
    <ligand>
        <name>[2Fe-2S] cluster</name>
        <dbReference type="ChEBI" id="CHEBI:190135"/>
    </ligand>
</feature>
<comment type="cofactor">
    <cofactor evidence="11">
        <name>[2Fe-2S] cluster</name>
        <dbReference type="ChEBI" id="CHEBI:190135"/>
    </cofactor>
    <text evidence="11">Binds 1 [2Fe-2S] cluster per subunit.</text>
</comment>
<evidence type="ECO:0000259" key="14">
    <source>
        <dbReference type="PROSITE" id="PS51384"/>
    </source>
</evidence>
<dbReference type="GO" id="GO:0050660">
    <property type="term" value="F:flavin adenine dinucleotide binding"/>
    <property type="evidence" value="ECO:0007669"/>
    <property type="project" value="InterPro"/>
</dbReference>
<dbReference type="InterPro" id="IPR039261">
    <property type="entry name" value="FNR_nucleotide-bd"/>
</dbReference>
<feature type="binding site" evidence="11 12">
    <location>
        <begin position="50"/>
        <end position="53"/>
    </location>
    <ligand>
        <name>FAD</name>
        <dbReference type="ChEBI" id="CHEBI:57692"/>
    </ligand>
</feature>
<proteinExistence type="inferred from homology"/>
<comment type="pathway">
    <text evidence="11">Pyrimidine metabolism; UMP biosynthesis via de novo pathway; orotate from (S)-dihydroorotate (NAD(+) route): step 1/1.</text>
</comment>
<dbReference type="InterPro" id="IPR050353">
    <property type="entry name" value="PyrK_electron_transfer"/>
</dbReference>
<dbReference type="InterPro" id="IPR019480">
    <property type="entry name" value="Dihydroorotate_DH_Fe-S-bd"/>
</dbReference>
<evidence type="ECO:0000256" key="10">
    <source>
        <dbReference type="ARBA" id="ARBA00023014"/>
    </source>
</evidence>
<evidence type="ECO:0000256" key="1">
    <source>
        <dbReference type="ARBA" id="ARBA00006422"/>
    </source>
</evidence>
<dbReference type="PROSITE" id="PS51384">
    <property type="entry name" value="FAD_FR"/>
    <property type="match status" value="1"/>
</dbReference>
<dbReference type="Proteomes" id="UP000665020">
    <property type="component" value="Chromosome"/>
</dbReference>
<feature type="domain" description="FAD-binding FR-type" evidence="14">
    <location>
        <begin position="1"/>
        <end position="99"/>
    </location>
</feature>
<evidence type="ECO:0000256" key="11">
    <source>
        <dbReference type="HAMAP-Rule" id="MF_01211"/>
    </source>
</evidence>
<name>A0A8A7KE31_9FIRM</name>
<feature type="binding site" evidence="11 12">
    <location>
        <begin position="67"/>
        <end position="69"/>
    </location>
    <ligand>
        <name>FAD</name>
        <dbReference type="ChEBI" id="CHEBI:57692"/>
    </ligand>
</feature>
<dbReference type="Gene3D" id="3.40.50.80">
    <property type="entry name" value="Nucleotide-binding domain of ferredoxin-NADP reductase (FNR) module"/>
    <property type="match status" value="1"/>
</dbReference>
<dbReference type="InterPro" id="IPR017938">
    <property type="entry name" value="Riboflavin_synthase-like_b-brl"/>
</dbReference>
<protein>
    <recommendedName>
        <fullName evidence="11">Dihydroorotate dehydrogenase B (NAD(+)), electron transfer subunit</fullName>
    </recommendedName>
    <alternativeName>
        <fullName evidence="11">Dihydroorotate oxidase B, electron transfer subunit</fullName>
    </alternativeName>
</protein>
<dbReference type="SUPFAM" id="SSF63380">
    <property type="entry name" value="Riboflavin synthase domain-like"/>
    <property type="match status" value="1"/>
</dbReference>
<evidence type="ECO:0000256" key="3">
    <source>
        <dbReference type="ARBA" id="ARBA00022630"/>
    </source>
</evidence>
<evidence type="ECO:0000256" key="13">
    <source>
        <dbReference type="PIRSR" id="PIRSR006816-2"/>
    </source>
</evidence>
<dbReference type="GO" id="GO:0046872">
    <property type="term" value="F:metal ion binding"/>
    <property type="evidence" value="ECO:0007669"/>
    <property type="project" value="UniProtKB-KW"/>
</dbReference>
<dbReference type="InterPro" id="IPR001433">
    <property type="entry name" value="OxRdtase_FAD/NAD-bd"/>
</dbReference>
<dbReference type="HAMAP" id="MF_01211">
    <property type="entry name" value="DHODB_Fe_S_bind"/>
    <property type="match status" value="1"/>
</dbReference>
<dbReference type="EMBL" id="CP046640">
    <property type="protein sequence ID" value="QTL98365.1"/>
    <property type="molecule type" value="Genomic_DNA"/>
</dbReference>
<dbReference type="PRINTS" id="PR00406">
    <property type="entry name" value="CYTB5RDTASE"/>
</dbReference>
<dbReference type="PANTHER" id="PTHR43513">
    <property type="entry name" value="DIHYDROOROTATE DEHYDROGENASE B (NAD(+)), ELECTRON TRANSFER SUBUNIT"/>
    <property type="match status" value="1"/>
</dbReference>
<evidence type="ECO:0000256" key="4">
    <source>
        <dbReference type="ARBA" id="ARBA00022714"/>
    </source>
</evidence>
<evidence type="ECO:0000256" key="12">
    <source>
        <dbReference type="PIRSR" id="PIRSR006816-1"/>
    </source>
</evidence>
<gene>
    <name evidence="11" type="primary">pyrK</name>
    <name evidence="15" type="ORF">GM661_10460</name>
</gene>
<dbReference type="SUPFAM" id="SSF52343">
    <property type="entry name" value="Ferredoxin reductase-like, C-terminal NADP-linked domain"/>
    <property type="match status" value="1"/>
</dbReference>
<dbReference type="PANTHER" id="PTHR43513:SF3">
    <property type="entry name" value="DIHYDROOROTATE DEHYDROGENASE B (NAD(+)), ELECTRON TRANSFER SUBUNIT-RELATED"/>
    <property type="match status" value="1"/>
</dbReference>
<feature type="binding site" evidence="11 13">
    <location>
        <position position="238"/>
    </location>
    <ligand>
        <name>[2Fe-2S] cluster</name>
        <dbReference type="ChEBI" id="CHEBI:190135"/>
    </ligand>
</feature>
<dbReference type="InterPro" id="IPR037117">
    <property type="entry name" value="Dihydroorotate_DH_ele_sf"/>
</dbReference>
<dbReference type="GO" id="GO:0009055">
    <property type="term" value="F:electron transfer activity"/>
    <property type="evidence" value="ECO:0007669"/>
    <property type="project" value="UniProtKB-UniRule"/>
</dbReference>
<keyword evidence="7 11" id="KW-0665">Pyrimidine biosynthesis</keyword>
<evidence type="ECO:0000313" key="15">
    <source>
        <dbReference type="EMBL" id="QTL98365.1"/>
    </source>
</evidence>
<dbReference type="Pfam" id="PF00175">
    <property type="entry name" value="NAD_binding_1"/>
    <property type="match status" value="1"/>
</dbReference>
<keyword evidence="2 11" id="KW-0813">Transport</keyword>
<evidence type="ECO:0000256" key="6">
    <source>
        <dbReference type="ARBA" id="ARBA00022827"/>
    </source>
</evidence>
<dbReference type="Pfam" id="PF10418">
    <property type="entry name" value="DHODB_Fe-S_bind"/>
    <property type="match status" value="1"/>
</dbReference>
<comment type="function">
    <text evidence="11">Responsible for channeling the electrons from the oxidation of dihydroorotate from the FMN redox center in the PyrD type B subunit to the ultimate electron acceptor NAD(+).</text>
</comment>
<evidence type="ECO:0000256" key="5">
    <source>
        <dbReference type="ARBA" id="ARBA00022723"/>
    </source>
</evidence>
<evidence type="ECO:0000313" key="16">
    <source>
        <dbReference type="Proteomes" id="UP000665020"/>
    </source>
</evidence>
<keyword evidence="9 11" id="KW-0408">Iron</keyword>
<sequence length="253" mass="28580">MLYKIVRNEQIGPDYFLLEVFAPHNYNRVRPGNFFHFKLSSQGFDPLLRRPLSIHDVNYQKKRWVFLYRVVGRGTSILADFKEGTEVDILGPLGNSFTLTQNKEVTLLGGGMGIAPIYYLLKQIYKDCRVNVFIGAKSKNEFMYLYNKISELGVAVNYATIDGSSGFKGTVLDIWKSKGSRGDYLYSCGPEPMLKEIQKIATKRNMIGEFSLEERMGCGIGVCLSCVCQTKSGNKRVCKEGPVFSLEEVVFND</sequence>
<keyword evidence="10 11" id="KW-0411">Iron-sulfur</keyword>
<feature type="binding site" evidence="11 13">
    <location>
        <position position="223"/>
    </location>
    <ligand>
        <name>[2Fe-2S] cluster</name>
        <dbReference type="ChEBI" id="CHEBI:190135"/>
    </ligand>
</feature>
<dbReference type="RefSeq" id="WP_230866800.1">
    <property type="nucleotide sequence ID" value="NZ_CP046640.1"/>
</dbReference>
<comment type="subunit">
    <text evidence="11">Heterotetramer of 2 PyrK and 2 PyrD type B subunits.</text>
</comment>
<dbReference type="InterPro" id="IPR023455">
    <property type="entry name" value="Dihydroorotate_DHASE_ETsu"/>
</dbReference>
<dbReference type="AlphaFoldDB" id="A0A8A7KE31"/>
<comment type="similarity">
    <text evidence="1 11">Belongs to the PyrK family.</text>
</comment>
<dbReference type="UniPathway" id="UPA00070">
    <property type="reaction ID" value="UER00945"/>
</dbReference>
<dbReference type="KEGG" id="ifn:GM661_10460"/>
<keyword evidence="5 11" id="KW-0479">Metal-binding</keyword>
<keyword evidence="6 11" id="KW-0274">FAD</keyword>
<feature type="binding site" evidence="11 13">
    <location>
        <position position="218"/>
    </location>
    <ligand>
        <name>[2Fe-2S] cluster</name>
        <dbReference type="ChEBI" id="CHEBI:190135"/>
    </ligand>
</feature>